<keyword evidence="3" id="KW-0963">Cytoplasm</keyword>
<evidence type="ECO:0000256" key="7">
    <source>
        <dbReference type="ARBA" id="ARBA00023015"/>
    </source>
</evidence>
<evidence type="ECO:0000259" key="11">
    <source>
        <dbReference type="Pfam" id="PF10497"/>
    </source>
</evidence>
<evidence type="ECO:0000256" key="1">
    <source>
        <dbReference type="ARBA" id="ARBA00004123"/>
    </source>
</evidence>
<keyword evidence="4" id="KW-1017">Isopeptide bond</keyword>
<comment type="caution">
    <text evidence="12">The sequence shown here is derived from an EMBL/GenBank/DDBJ whole genome shotgun (WGS) entry which is preliminary data.</text>
</comment>
<keyword evidence="5" id="KW-0597">Phosphoprotein</keyword>
<evidence type="ECO:0000256" key="4">
    <source>
        <dbReference type="ARBA" id="ARBA00022499"/>
    </source>
</evidence>
<evidence type="ECO:0000256" key="9">
    <source>
        <dbReference type="ARBA" id="ARBA00023242"/>
    </source>
</evidence>
<evidence type="ECO:0000256" key="3">
    <source>
        <dbReference type="ARBA" id="ARBA00022490"/>
    </source>
</evidence>
<feature type="compositionally biased region" description="Basic residues" evidence="10">
    <location>
        <begin position="1"/>
        <end position="10"/>
    </location>
</feature>
<feature type="region of interest" description="Disordered" evidence="10">
    <location>
        <begin position="1"/>
        <end position="97"/>
    </location>
</feature>
<feature type="compositionally biased region" description="Basic and acidic residues" evidence="10">
    <location>
        <begin position="26"/>
        <end position="48"/>
    </location>
</feature>
<accession>A0A4S4EY60</accession>
<dbReference type="EMBL" id="SDRB02001042">
    <property type="protein sequence ID" value="THG21990.1"/>
    <property type="molecule type" value="Genomic_DNA"/>
</dbReference>
<dbReference type="InterPro" id="IPR040221">
    <property type="entry name" value="CDCA7/CDA7L"/>
</dbReference>
<keyword evidence="6" id="KW-0832">Ubl conjugation</keyword>
<feature type="compositionally biased region" description="Acidic residues" evidence="10">
    <location>
        <begin position="326"/>
        <end position="355"/>
    </location>
</feature>
<evidence type="ECO:0000256" key="2">
    <source>
        <dbReference type="ARBA" id="ARBA00004496"/>
    </source>
</evidence>
<gene>
    <name evidence="12" type="ORF">TEA_017960</name>
</gene>
<dbReference type="GO" id="GO:0006355">
    <property type="term" value="P:regulation of DNA-templated transcription"/>
    <property type="evidence" value="ECO:0007669"/>
    <property type="project" value="InterPro"/>
</dbReference>
<keyword evidence="9" id="KW-0539">Nucleus</keyword>
<keyword evidence="13" id="KW-1185">Reference proteome</keyword>
<keyword evidence="7" id="KW-0805">Transcription regulation</keyword>
<feature type="region of interest" description="Disordered" evidence="10">
    <location>
        <begin position="293"/>
        <end position="355"/>
    </location>
</feature>
<feature type="domain" description="Zinc-finger" evidence="11">
    <location>
        <begin position="169"/>
        <end position="264"/>
    </location>
</feature>
<dbReference type="GO" id="GO:0005634">
    <property type="term" value="C:nucleus"/>
    <property type="evidence" value="ECO:0007669"/>
    <property type="project" value="UniProtKB-SubCell"/>
</dbReference>
<keyword evidence="8" id="KW-0804">Transcription</keyword>
<dbReference type="InterPro" id="IPR018866">
    <property type="entry name" value="Znf-4CXXC_R1"/>
</dbReference>
<dbReference type="Proteomes" id="UP000306102">
    <property type="component" value="Unassembled WGS sequence"/>
</dbReference>
<feature type="compositionally biased region" description="Basic and acidic residues" evidence="10">
    <location>
        <begin position="293"/>
        <end position="303"/>
    </location>
</feature>
<dbReference type="GO" id="GO:0005737">
    <property type="term" value="C:cytoplasm"/>
    <property type="evidence" value="ECO:0007669"/>
    <property type="project" value="UniProtKB-SubCell"/>
</dbReference>
<name>A0A4S4EY60_CAMSN</name>
<dbReference type="Pfam" id="PF10497">
    <property type="entry name" value="zf-4CXXC_R1"/>
    <property type="match status" value="1"/>
</dbReference>
<evidence type="ECO:0000256" key="6">
    <source>
        <dbReference type="ARBA" id="ARBA00022843"/>
    </source>
</evidence>
<feature type="compositionally biased region" description="Polar residues" evidence="10">
    <location>
        <begin position="315"/>
        <end position="324"/>
    </location>
</feature>
<evidence type="ECO:0000256" key="8">
    <source>
        <dbReference type="ARBA" id="ARBA00023163"/>
    </source>
</evidence>
<proteinExistence type="predicted"/>
<dbReference type="PANTHER" id="PTHR31169">
    <property type="entry name" value="OS05G0300700 PROTEIN"/>
    <property type="match status" value="1"/>
</dbReference>
<dbReference type="PANTHER" id="PTHR31169:SF33">
    <property type="entry name" value="CELL DIVISION CYCLE-ASSOCIATED 7-LIKE PROTEIN"/>
    <property type="match status" value="1"/>
</dbReference>
<evidence type="ECO:0000256" key="5">
    <source>
        <dbReference type="ARBA" id="ARBA00022553"/>
    </source>
</evidence>
<organism evidence="12 13">
    <name type="scientific">Camellia sinensis var. sinensis</name>
    <name type="common">China tea</name>
    <dbReference type="NCBI Taxonomy" id="542762"/>
    <lineage>
        <taxon>Eukaryota</taxon>
        <taxon>Viridiplantae</taxon>
        <taxon>Streptophyta</taxon>
        <taxon>Embryophyta</taxon>
        <taxon>Tracheophyta</taxon>
        <taxon>Spermatophyta</taxon>
        <taxon>Magnoliopsida</taxon>
        <taxon>eudicotyledons</taxon>
        <taxon>Gunneridae</taxon>
        <taxon>Pentapetalae</taxon>
        <taxon>asterids</taxon>
        <taxon>Ericales</taxon>
        <taxon>Theaceae</taxon>
        <taxon>Camellia</taxon>
    </lineage>
</organism>
<evidence type="ECO:0000256" key="10">
    <source>
        <dbReference type="SAM" id="MobiDB-lite"/>
    </source>
</evidence>
<reference evidence="12 13" key="1">
    <citation type="journal article" date="2018" name="Proc. Natl. Acad. Sci. U.S.A.">
        <title>Draft genome sequence of Camellia sinensis var. sinensis provides insights into the evolution of the tea genome and tea quality.</title>
        <authorList>
            <person name="Wei C."/>
            <person name="Yang H."/>
            <person name="Wang S."/>
            <person name="Zhao J."/>
            <person name="Liu C."/>
            <person name="Gao L."/>
            <person name="Xia E."/>
            <person name="Lu Y."/>
            <person name="Tai Y."/>
            <person name="She G."/>
            <person name="Sun J."/>
            <person name="Cao H."/>
            <person name="Tong W."/>
            <person name="Gao Q."/>
            <person name="Li Y."/>
            <person name="Deng W."/>
            <person name="Jiang X."/>
            <person name="Wang W."/>
            <person name="Chen Q."/>
            <person name="Zhang S."/>
            <person name="Li H."/>
            <person name="Wu J."/>
            <person name="Wang P."/>
            <person name="Li P."/>
            <person name="Shi C."/>
            <person name="Zheng F."/>
            <person name="Jian J."/>
            <person name="Huang B."/>
            <person name="Shan D."/>
            <person name="Shi M."/>
            <person name="Fang C."/>
            <person name="Yue Y."/>
            <person name="Li F."/>
            <person name="Li D."/>
            <person name="Wei S."/>
            <person name="Han B."/>
            <person name="Jiang C."/>
            <person name="Yin Y."/>
            <person name="Xia T."/>
            <person name="Zhang Z."/>
            <person name="Bennetzen J.L."/>
            <person name="Zhao S."/>
            <person name="Wan X."/>
        </authorList>
    </citation>
    <scope>NUCLEOTIDE SEQUENCE [LARGE SCALE GENOMIC DNA]</scope>
    <source>
        <strain evidence="13">cv. Shuchazao</strain>
        <tissue evidence="12">Leaf</tissue>
    </source>
</reference>
<evidence type="ECO:0000313" key="12">
    <source>
        <dbReference type="EMBL" id="THG21990.1"/>
    </source>
</evidence>
<comment type="subcellular location">
    <subcellularLocation>
        <location evidence="2">Cytoplasm</location>
    </subcellularLocation>
    <subcellularLocation>
        <location evidence="1">Nucleus</location>
    </subcellularLocation>
</comment>
<protein>
    <recommendedName>
        <fullName evidence="11">Zinc-finger domain-containing protein</fullName>
    </recommendedName>
</protein>
<dbReference type="STRING" id="542762.A0A4S4EY60"/>
<sequence length="355" mass="40415">MAKQRKKRGRPSSNNSVIEAEEETENEVKNDEVSGYEQSRDQRIKENLQRMQKLGILDLSRQLNPPSKRPKKNPSQKKPSLPSSDPPRRPSPSSRYPLLMAVTRVTYKEVSAPKKKHKSEESDEIEIVMKEGSKPEIYTEEDEKLLGDCETAWILNVDGYGEDGERIYDPFFGKSCHQCRQKTIGHRTNCSKCKLGRGQFCGDCLYTRYGENILEANQNPNWICPVCRGICNCSRCRRAKGWEPTAAIYTKVSKRGFKSVAHYLIQTRRSQTKQEEPADGDLVSADKSPFADVEVKSPLHDEGVDSQLTHDGVPNPQSQDNNNVEEYSDDEYKEEDDNHDSTDTDDDDDDDDDDD</sequence>
<dbReference type="AlphaFoldDB" id="A0A4S4EY60"/>
<evidence type="ECO:0000313" key="13">
    <source>
        <dbReference type="Proteomes" id="UP000306102"/>
    </source>
</evidence>